<evidence type="ECO:0000313" key="2">
    <source>
        <dbReference type="EMBL" id="CAF4401917.1"/>
    </source>
</evidence>
<feature type="non-terminal residue" evidence="2">
    <location>
        <position position="69"/>
    </location>
</feature>
<feature type="region of interest" description="Disordered" evidence="1">
    <location>
        <begin position="1"/>
        <end position="69"/>
    </location>
</feature>
<evidence type="ECO:0000313" key="3">
    <source>
        <dbReference type="Proteomes" id="UP000663881"/>
    </source>
</evidence>
<proteinExistence type="predicted"/>
<feature type="compositionally biased region" description="Basic residues" evidence="1">
    <location>
        <begin position="52"/>
        <end position="62"/>
    </location>
</feature>
<sequence length="69" mass="7571">MPTWSKGCLRPHSPLRPNPTTILGTNSPNLSANNNIGDNTSVNPTEGGSNRTLKRFMTMKKSKANEFLK</sequence>
<name>A0A820PAK5_9BILA</name>
<feature type="compositionally biased region" description="Polar residues" evidence="1">
    <location>
        <begin position="18"/>
        <end position="51"/>
    </location>
</feature>
<accession>A0A820PAK5</accession>
<organism evidence="2 3">
    <name type="scientific">Adineta steineri</name>
    <dbReference type="NCBI Taxonomy" id="433720"/>
    <lineage>
        <taxon>Eukaryota</taxon>
        <taxon>Metazoa</taxon>
        <taxon>Spiralia</taxon>
        <taxon>Gnathifera</taxon>
        <taxon>Rotifera</taxon>
        <taxon>Eurotatoria</taxon>
        <taxon>Bdelloidea</taxon>
        <taxon>Adinetida</taxon>
        <taxon>Adinetidae</taxon>
        <taxon>Adineta</taxon>
    </lineage>
</organism>
<evidence type="ECO:0000256" key="1">
    <source>
        <dbReference type="SAM" id="MobiDB-lite"/>
    </source>
</evidence>
<dbReference type="AlphaFoldDB" id="A0A820PAK5"/>
<dbReference type="EMBL" id="CAJOAY010027885">
    <property type="protein sequence ID" value="CAF4401917.1"/>
    <property type="molecule type" value="Genomic_DNA"/>
</dbReference>
<gene>
    <name evidence="2" type="ORF">OKA104_LOCUS51445</name>
</gene>
<protein>
    <submittedName>
        <fullName evidence="2">Uncharacterized protein</fullName>
    </submittedName>
</protein>
<reference evidence="2" key="1">
    <citation type="submission" date="2021-02" db="EMBL/GenBank/DDBJ databases">
        <authorList>
            <person name="Nowell W R."/>
        </authorList>
    </citation>
    <scope>NUCLEOTIDE SEQUENCE</scope>
</reference>
<dbReference type="Proteomes" id="UP000663881">
    <property type="component" value="Unassembled WGS sequence"/>
</dbReference>
<comment type="caution">
    <text evidence="2">The sequence shown here is derived from an EMBL/GenBank/DDBJ whole genome shotgun (WGS) entry which is preliminary data.</text>
</comment>